<evidence type="ECO:0000313" key="1">
    <source>
        <dbReference type="EMBL" id="MBC8603176.1"/>
    </source>
</evidence>
<dbReference type="Proteomes" id="UP000629596">
    <property type="component" value="Unassembled WGS sequence"/>
</dbReference>
<dbReference type="Proteomes" id="UP000256321">
    <property type="component" value="Unassembled WGS sequence"/>
</dbReference>
<protein>
    <submittedName>
        <fullName evidence="2">Uncharacterized protein</fullName>
    </submittedName>
</protein>
<dbReference type="AlphaFoldDB" id="A0A3D8HBH8"/>
<sequence length="68" mass="7847">MSSIDILAIIERLHEEKKKNRIVPDHVTEIELISEMCREVITTLNHLVENGSITAFRTLNDKAYLVNK</sequence>
<evidence type="ECO:0000313" key="2">
    <source>
        <dbReference type="EMBL" id="RDU48110.1"/>
    </source>
</evidence>
<proteinExistence type="predicted"/>
<reference evidence="2 3" key="1">
    <citation type="submission" date="2018-07" db="EMBL/GenBank/DDBJ databases">
        <title>Parabacteroides acidifaciens nov. sp., isolated from human feces.</title>
        <authorList>
            <person name="Wang Y.J."/>
        </authorList>
    </citation>
    <scope>NUCLEOTIDE SEQUENCE [LARGE SCALE GENOMIC DNA]</scope>
    <source>
        <strain evidence="2 3">426-9</strain>
    </source>
</reference>
<reference evidence="1 4" key="2">
    <citation type="submission" date="2020-08" db="EMBL/GenBank/DDBJ databases">
        <title>Genome public.</title>
        <authorList>
            <person name="Liu C."/>
            <person name="Sun Q."/>
        </authorList>
    </citation>
    <scope>NUCLEOTIDE SEQUENCE [LARGE SCALE GENOMIC DNA]</scope>
    <source>
        <strain evidence="1 4">426_9</strain>
    </source>
</reference>
<evidence type="ECO:0000313" key="3">
    <source>
        <dbReference type="Proteomes" id="UP000256321"/>
    </source>
</evidence>
<dbReference type="EMBL" id="JACRTI010000048">
    <property type="protein sequence ID" value="MBC8603176.1"/>
    <property type="molecule type" value="Genomic_DNA"/>
</dbReference>
<keyword evidence="4" id="KW-1185">Reference proteome</keyword>
<dbReference type="EMBL" id="QREV01000048">
    <property type="protein sequence ID" value="RDU48110.1"/>
    <property type="molecule type" value="Genomic_DNA"/>
</dbReference>
<evidence type="ECO:0000313" key="4">
    <source>
        <dbReference type="Proteomes" id="UP000629596"/>
    </source>
</evidence>
<organism evidence="2 3">
    <name type="scientific">Parabacteroides acidifaciens</name>
    <dbReference type="NCBI Taxonomy" id="2290935"/>
    <lineage>
        <taxon>Bacteria</taxon>
        <taxon>Pseudomonadati</taxon>
        <taxon>Bacteroidota</taxon>
        <taxon>Bacteroidia</taxon>
        <taxon>Bacteroidales</taxon>
        <taxon>Tannerellaceae</taxon>
        <taxon>Parabacteroides</taxon>
    </lineage>
</organism>
<dbReference type="RefSeq" id="WP_115500671.1">
    <property type="nucleotide sequence ID" value="NZ_JACRTI010000048.1"/>
</dbReference>
<accession>A0A3D8HBH8</accession>
<comment type="caution">
    <text evidence="2">The sequence shown here is derived from an EMBL/GenBank/DDBJ whole genome shotgun (WGS) entry which is preliminary data.</text>
</comment>
<gene>
    <name evidence="2" type="ORF">DWU89_16205</name>
    <name evidence="1" type="ORF">H8784_15805</name>
</gene>
<name>A0A3D8HBH8_9BACT</name>